<dbReference type="Pfam" id="PF14322">
    <property type="entry name" value="SusD-like_3"/>
    <property type="match status" value="1"/>
</dbReference>
<keyword evidence="5" id="KW-0998">Cell outer membrane</keyword>
<evidence type="ECO:0000313" key="9">
    <source>
        <dbReference type="EMBL" id="SFP81157.1"/>
    </source>
</evidence>
<dbReference type="CDD" id="cd08977">
    <property type="entry name" value="SusD"/>
    <property type="match status" value="1"/>
</dbReference>
<dbReference type="InterPro" id="IPR033985">
    <property type="entry name" value="SusD-like_N"/>
</dbReference>
<evidence type="ECO:0000313" key="10">
    <source>
        <dbReference type="Proteomes" id="UP000199031"/>
    </source>
</evidence>
<dbReference type="STRING" id="1465490.SAMN05444277_10271"/>
<feature type="domain" description="RagB/SusD" evidence="7">
    <location>
        <begin position="269"/>
        <end position="502"/>
    </location>
</feature>
<gene>
    <name evidence="9" type="ORF">SAMN05444277_10271</name>
</gene>
<evidence type="ECO:0000256" key="4">
    <source>
        <dbReference type="ARBA" id="ARBA00023136"/>
    </source>
</evidence>
<evidence type="ECO:0000256" key="2">
    <source>
        <dbReference type="ARBA" id="ARBA00006275"/>
    </source>
</evidence>
<keyword evidence="4" id="KW-0472">Membrane</keyword>
<dbReference type="PROSITE" id="PS50005">
    <property type="entry name" value="TPR"/>
    <property type="match status" value="1"/>
</dbReference>
<keyword evidence="10" id="KW-1185">Reference proteome</keyword>
<evidence type="ECO:0000256" key="1">
    <source>
        <dbReference type="ARBA" id="ARBA00004442"/>
    </source>
</evidence>
<organism evidence="9 10">
    <name type="scientific">Parafilimonas terrae</name>
    <dbReference type="NCBI Taxonomy" id="1465490"/>
    <lineage>
        <taxon>Bacteria</taxon>
        <taxon>Pseudomonadati</taxon>
        <taxon>Bacteroidota</taxon>
        <taxon>Chitinophagia</taxon>
        <taxon>Chitinophagales</taxon>
        <taxon>Chitinophagaceae</taxon>
        <taxon>Parafilimonas</taxon>
    </lineage>
</organism>
<dbReference type="RefSeq" id="WP_090655496.1">
    <property type="nucleotide sequence ID" value="NZ_FOXQ01000002.1"/>
</dbReference>
<dbReference type="InterPro" id="IPR012944">
    <property type="entry name" value="SusD_RagB_dom"/>
</dbReference>
<dbReference type="InterPro" id="IPR019734">
    <property type="entry name" value="TPR_rpt"/>
</dbReference>
<comment type="subcellular location">
    <subcellularLocation>
        <location evidence="1">Cell outer membrane</location>
    </subcellularLocation>
</comment>
<dbReference type="Gene3D" id="1.25.40.390">
    <property type="match status" value="1"/>
</dbReference>
<feature type="domain" description="SusD-like N-terminal" evidence="8">
    <location>
        <begin position="89"/>
        <end position="230"/>
    </location>
</feature>
<comment type="similarity">
    <text evidence="2">Belongs to the SusD family.</text>
</comment>
<evidence type="ECO:0000256" key="3">
    <source>
        <dbReference type="ARBA" id="ARBA00022729"/>
    </source>
</evidence>
<dbReference type="Pfam" id="PF07980">
    <property type="entry name" value="SusD_RagB"/>
    <property type="match status" value="1"/>
</dbReference>
<sequence>MKRLIYGLTAVILVFGYIACKKTLYKDPLAQLSTDVNYVTADDARKAVTAAYAPAAGNNWCCTYIQPGYMHWVLGNVASDDTEKGGESGSDQLYAQQVQLFNIPADNDATRFAYQISYVGVLRTNQVLENVPNITMDETLKTRYVAEAKFLRAWYYFNLVKAFGDVPLVLSSKFESYDLTRSPKQQVWDQIIKDLTEAEAVLPKASEYPAADQGRATQGAAQAYLGKAYLYMGNFAKAEEWFGKVIASNEYELSADYFAMFLRDGETSKEHIFQVKFLNDQGAQPANNNNIGTTFGSRARSGWGFNLPTQDFVDAFEPGDPRLWQTVYKNGDVMPDGLIANVGNSTTGYLTKKYYVPEFERVQGSLQAGRDDIYMRLGKVYLWYAEAANEIGKTSDALLYLNKVRQRARQGNNAVLPDVTTTNKDDLRQAIWKEQRVEFGQEYERFFELVRQGRAGKVLRAYAVKYNTAKGEGFRDGVNEVFPIPQTEINLSNGKIVQNPGY</sequence>
<accession>A0A1I5TEP9</accession>
<reference evidence="9 10" key="1">
    <citation type="submission" date="2016-10" db="EMBL/GenBank/DDBJ databases">
        <authorList>
            <person name="de Groot N.N."/>
        </authorList>
    </citation>
    <scope>NUCLEOTIDE SEQUENCE [LARGE SCALE GENOMIC DNA]</scope>
    <source>
        <strain evidence="9 10">DSM 28286</strain>
    </source>
</reference>
<dbReference type="AlphaFoldDB" id="A0A1I5TEP9"/>
<evidence type="ECO:0000259" key="7">
    <source>
        <dbReference type="Pfam" id="PF07980"/>
    </source>
</evidence>
<keyword evidence="6" id="KW-0802">TPR repeat</keyword>
<dbReference type="EMBL" id="FOXQ01000002">
    <property type="protein sequence ID" value="SFP81157.1"/>
    <property type="molecule type" value="Genomic_DNA"/>
</dbReference>
<dbReference type="OrthoDB" id="993981at2"/>
<keyword evidence="3" id="KW-0732">Signal</keyword>
<feature type="repeat" description="TPR" evidence="6">
    <location>
        <begin position="219"/>
        <end position="252"/>
    </location>
</feature>
<dbReference type="Proteomes" id="UP000199031">
    <property type="component" value="Unassembled WGS sequence"/>
</dbReference>
<evidence type="ECO:0000259" key="8">
    <source>
        <dbReference type="Pfam" id="PF14322"/>
    </source>
</evidence>
<dbReference type="InterPro" id="IPR011990">
    <property type="entry name" value="TPR-like_helical_dom_sf"/>
</dbReference>
<dbReference type="SUPFAM" id="SSF48452">
    <property type="entry name" value="TPR-like"/>
    <property type="match status" value="1"/>
</dbReference>
<evidence type="ECO:0000256" key="5">
    <source>
        <dbReference type="ARBA" id="ARBA00023237"/>
    </source>
</evidence>
<proteinExistence type="inferred from homology"/>
<dbReference type="GO" id="GO:0009279">
    <property type="term" value="C:cell outer membrane"/>
    <property type="evidence" value="ECO:0007669"/>
    <property type="project" value="UniProtKB-SubCell"/>
</dbReference>
<evidence type="ECO:0000256" key="6">
    <source>
        <dbReference type="PROSITE-ProRule" id="PRU00339"/>
    </source>
</evidence>
<name>A0A1I5TEP9_9BACT</name>
<protein>
    <submittedName>
        <fullName evidence="9">Starch-binding associating with outer membrane</fullName>
    </submittedName>
</protein>